<feature type="compositionally biased region" description="Basic and acidic residues" evidence="1">
    <location>
        <begin position="180"/>
        <end position="192"/>
    </location>
</feature>
<reference evidence="3" key="2">
    <citation type="journal article" date="2021" name="PeerJ">
        <title>Extensive microbial diversity within the chicken gut microbiome revealed by metagenomics and culture.</title>
        <authorList>
            <person name="Gilroy R."/>
            <person name="Ravi A."/>
            <person name="Getino M."/>
            <person name="Pursley I."/>
            <person name="Horton D.L."/>
            <person name="Alikhan N.F."/>
            <person name="Baker D."/>
            <person name="Gharbi K."/>
            <person name="Hall N."/>
            <person name="Watson M."/>
            <person name="Adriaenssens E.M."/>
            <person name="Foster-Nyarko E."/>
            <person name="Jarju S."/>
            <person name="Secka A."/>
            <person name="Antonio M."/>
            <person name="Oren A."/>
            <person name="Chaudhuri R.R."/>
            <person name="La Ragione R."/>
            <person name="Hildebrand F."/>
            <person name="Pallen M.J."/>
        </authorList>
    </citation>
    <scope>NUCLEOTIDE SEQUENCE</scope>
    <source>
        <strain evidence="3">CHK176-22527</strain>
    </source>
</reference>
<keyword evidence="2" id="KW-0812">Transmembrane</keyword>
<feature type="compositionally biased region" description="Acidic residues" evidence="1">
    <location>
        <begin position="163"/>
        <end position="179"/>
    </location>
</feature>
<evidence type="ECO:0000313" key="4">
    <source>
        <dbReference type="Proteomes" id="UP000824159"/>
    </source>
</evidence>
<proteinExistence type="predicted"/>
<comment type="caution">
    <text evidence="3">The sequence shown here is derived from an EMBL/GenBank/DDBJ whole genome shotgun (WGS) entry which is preliminary data.</text>
</comment>
<dbReference type="Pfam" id="PF09551">
    <property type="entry name" value="Spore_II_R"/>
    <property type="match status" value="1"/>
</dbReference>
<dbReference type="InterPro" id="IPR014202">
    <property type="entry name" value="Spore_II_R"/>
</dbReference>
<feature type="transmembrane region" description="Helical" evidence="2">
    <location>
        <begin position="12"/>
        <end position="29"/>
    </location>
</feature>
<dbReference type="NCBIfam" id="TIGR02837">
    <property type="entry name" value="spore_II_R"/>
    <property type="match status" value="1"/>
</dbReference>
<evidence type="ECO:0000256" key="1">
    <source>
        <dbReference type="SAM" id="MobiDB-lite"/>
    </source>
</evidence>
<dbReference type="AlphaFoldDB" id="A0A9D1HEW4"/>
<evidence type="ECO:0000313" key="3">
    <source>
        <dbReference type="EMBL" id="HIT99642.1"/>
    </source>
</evidence>
<organism evidence="3 4">
    <name type="scientific">Candidatus Allocopromorpha excrementavium</name>
    <dbReference type="NCBI Taxonomy" id="2840741"/>
    <lineage>
        <taxon>Bacteria</taxon>
        <taxon>Bacillati</taxon>
        <taxon>Bacillota</taxon>
        <taxon>Clostridia</taxon>
        <taxon>Eubacteriales</taxon>
        <taxon>Eubacteriaceae</taxon>
        <taxon>Eubacteriaceae incertae sedis</taxon>
        <taxon>Candidatus Allocopromorpha</taxon>
    </lineage>
</organism>
<keyword evidence="2" id="KW-0472">Membrane</keyword>
<sequence>MKNLSDEKKCAICLGLVIVMGIMLFYTYTGGSAANEHEGIIRLHVIADSNRAKDQALKLKVRDAVIEYMEKQDDLDDADETREYLKNNLDRFETIANGVIASEGYDYTASADLGVRYIPQKTYGDITFPAGSYEALNITLGSGRGENWWCVLFPPLCLLEEGTDKEESYDEETADEDADGKDASDDKSEEQRMKLRWKTMELLSE</sequence>
<protein>
    <submittedName>
        <fullName evidence="3">Stage II sporulation protein R</fullName>
    </submittedName>
</protein>
<evidence type="ECO:0000256" key="2">
    <source>
        <dbReference type="SAM" id="Phobius"/>
    </source>
</evidence>
<feature type="region of interest" description="Disordered" evidence="1">
    <location>
        <begin position="163"/>
        <end position="192"/>
    </location>
</feature>
<gene>
    <name evidence="3" type="primary">spoIIR</name>
    <name evidence="3" type="ORF">IAD12_05255</name>
</gene>
<keyword evidence="2" id="KW-1133">Transmembrane helix</keyword>
<reference evidence="3" key="1">
    <citation type="submission" date="2020-10" db="EMBL/GenBank/DDBJ databases">
        <authorList>
            <person name="Gilroy R."/>
        </authorList>
    </citation>
    <scope>NUCLEOTIDE SEQUENCE</scope>
    <source>
        <strain evidence="3">CHK176-22527</strain>
    </source>
</reference>
<dbReference type="EMBL" id="DVLX01000065">
    <property type="protein sequence ID" value="HIT99642.1"/>
    <property type="molecule type" value="Genomic_DNA"/>
</dbReference>
<name>A0A9D1HEW4_9FIRM</name>
<dbReference type="Proteomes" id="UP000824159">
    <property type="component" value="Unassembled WGS sequence"/>
</dbReference>
<accession>A0A9D1HEW4</accession>